<dbReference type="InterPro" id="IPR038555">
    <property type="entry name" value="Zincin_1_sf"/>
</dbReference>
<dbReference type="KEGG" id="mflu:HZU40_12790"/>
<proteinExistence type="predicted"/>
<dbReference type="EMBL" id="CP059894">
    <property type="protein sequence ID" value="QNJ96072.1"/>
    <property type="molecule type" value="Genomic_DNA"/>
</dbReference>
<dbReference type="CDD" id="cd12954">
    <property type="entry name" value="MMP_TTHA0227_like_1"/>
    <property type="match status" value="1"/>
</dbReference>
<evidence type="ECO:0000313" key="1">
    <source>
        <dbReference type="EMBL" id="QNJ96072.1"/>
    </source>
</evidence>
<gene>
    <name evidence="1" type="ORF">HZU40_12790</name>
</gene>
<sequence length="140" mass="15703">MRGPLLPPTVPGWRSRAERFDMAVLEAYEPIERRWHDRVATLDVAVDEIPRIAPKDPESVQWPPEVVADGPIALARLIPAGVDVRGNSTRARIVLFRKPIERRAKDRDELSDLLHEVLVAQVATYLGVEPSVIDPSIDDD</sequence>
<dbReference type="Pfam" id="PF06262">
    <property type="entry name" value="Zincin_1"/>
    <property type="match status" value="1"/>
</dbReference>
<dbReference type="RefSeq" id="WP_090355842.1">
    <property type="nucleotide sequence ID" value="NZ_CP059894.1"/>
</dbReference>
<dbReference type="InterPro" id="IPR010428">
    <property type="entry name" value="Zincin_1"/>
</dbReference>
<accession>A0A7G8PP06</accession>
<dbReference type="AlphaFoldDB" id="A0A7G8PP06"/>
<protein>
    <submittedName>
        <fullName evidence="1">Metallopeptidase family protein</fullName>
    </submittedName>
</protein>
<dbReference type="Gene3D" id="3.30.2010.20">
    <property type="match status" value="1"/>
</dbReference>
<evidence type="ECO:0000313" key="2">
    <source>
        <dbReference type="Proteomes" id="UP000515498"/>
    </source>
</evidence>
<dbReference type="Proteomes" id="UP000515498">
    <property type="component" value="Chromosome"/>
</dbReference>
<reference evidence="1 2" key="1">
    <citation type="submission" date="2020-07" db="EMBL/GenBank/DDBJ databases">
        <title>Draft genome sequence of four isobutane-metabolizing strains capable of cometabolically degrading diverse ether contaminants.</title>
        <authorList>
            <person name="Chen W."/>
            <person name="Faulkner N."/>
            <person name="Smith C."/>
            <person name="Hyman M."/>
        </authorList>
    </citation>
    <scope>NUCLEOTIDE SEQUENCE [LARGE SCALE GENOMIC DNA]</scope>
    <source>
        <strain evidence="1 2">2A</strain>
    </source>
</reference>
<name>A0A7G8PP06_9MYCO</name>
<organism evidence="1 2">
    <name type="scientific">Mycolicibacterium fluoranthenivorans</name>
    <dbReference type="NCBI Taxonomy" id="258505"/>
    <lineage>
        <taxon>Bacteria</taxon>
        <taxon>Bacillati</taxon>
        <taxon>Actinomycetota</taxon>
        <taxon>Actinomycetes</taxon>
        <taxon>Mycobacteriales</taxon>
        <taxon>Mycobacteriaceae</taxon>
        <taxon>Mycolicibacterium</taxon>
    </lineage>
</organism>
<dbReference type="SUPFAM" id="SSF55486">
    <property type="entry name" value="Metalloproteases ('zincins'), catalytic domain"/>
    <property type="match status" value="1"/>
</dbReference>